<feature type="transmembrane region" description="Helical" evidence="7">
    <location>
        <begin position="197"/>
        <end position="225"/>
    </location>
</feature>
<dbReference type="Gene3D" id="1.10.3720.10">
    <property type="entry name" value="MetI-like"/>
    <property type="match status" value="1"/>
</dbReference>
<evidence type="ECO:0000256" key="7">
    <source>
        <dbReference type="RuleBase" id="RU363032"/>
    </source>
</evidence>
<organism evidence="9">
    <name type="scientific">Polaromonas hydrogenivorans</name>
    <dbReference type="NCBI Taxonomy" id="335476"/>
    <lineage>
        <taxon>Bacteria</taxon>
        <taxon>Pseudomonadati</taxon>
        <taxon>Pseudomonadota</taxon>
        <taxon>Betaproteobacteria</taxon>
        <taxon>Burkholderiales</taxon>
        <taxon>Comamonadaceae</taxon>
        <taxon>Polaromonas</taxon>
    </lineage>
</organism>
<evidence type="ECO:0000313" key="9">
    <source>
        <dbReference type="EMBL" id="XBP73030.1"/>
    </source>
</evidence>
<dbReference type="InterPro" id="IPR050366">
    <property type="entry name" value="BP-dependent_transpt_permease"/>
</dbReference>
<evidence type="ECO:0000256" key="2">
    <source>
        <dbReference type="ARBA" id="ARBA00022448"/>
    </source>
</evidence>
<evidence type="ECO:0000256" key="1">
    <source>
        <dbReference type="ARBA" id="ARBA00004651"/>
    </source>
</evidence>
<evidence type="ECO:0000259" key="8">
    <source>
        <dbReference type="PROSITE" id="PS50928"/>
    </source>
</evidence>
<gene>
    <name evidence="9" type="ORF">ABLV49_23910</name>
</gene>
<keyword evidence="6 7" id="KW-0472">Membrane</keyword>
<feature type="transmembrane region" description="Helical" evidence="7">
    <location>
        <begin position="143"/>
        <end position="162"/>
    </location>
</feature>
<name>A0AAU7LZH6_9BURK</name>
<feature type="transmembrane region" description="Helical" evidence="7">
    <location>
        <begin position="21"/>
        <end position="40"/>
    </location>
</feature>
<protein>
    <submittedName>
        <fullName evidence="9">ABC transporter permease</fullName>
    </submittedName>
</protein>
<sequence>MSSPFLTSFLRRFSRNRGAMAGLAVLLAVVLMALVGPLLVTNDPWAMVGQPFAAPFSVDGLPLGSDTMGRDLMAGLLHGARVSLLIALISTTVALLIGVTLGALAGYHGGWVDSTIMRFTDLFHAVPGFALAVVMVAIFQPSIYSIVAAIAAVTWAPVARLVRSEFLSLRQREFVQAALLAGQSDTRIIFTQILPNAVSSIVVMGSLMVASAILLESALSFLGLGDPNMMSWGYMVGSARTALRQAWWIAVFPGMAIAITVLALNLVGEGLSDGLNTRLTGKK</sequence>
<feature type="domain" description="ABC transmembrane type-1" evidence="8">
    <location>
        <begin position="80"/>
        <end position="268"/>
    </location>
</feature>
<feature type="transmembrane region" description="Helical" evidence="7">
    <location>
        <begin position="245"/>
        <end position="268"/>
    </location>
</feature>
<dbReference type="GO" id="GO:0005886">
    <property type="term" value="C:plasma membrane"/>
    <property type="evidence" value="ECO:0007669"/>
    <property type="project" value="UniProtKB-SubCell"/>
</dbReference>
<dbReference type="InterPro" id="IPR035906">
    <property type="entry name" value="MetI-like_sf"/>
</dbReference>
<dbReference type="GO" id="GO:0055085">
    <property type="term" value="P:transmembrane transport"/>
    <property type="evidence" value="ECO:0007669"/>
    <property type="project" value="InterPro"/>
</dbReference>
<dbReference type="InterPro" id="IPR025966">
    <property type="entry name" value="OppC_N"/>
</dbReference>
<feature type="transmembrane region" description="Helical" evidence="7">
    <location>
        <begin position="119"/>
        <end position="137"/>
    </location>
</feature>
<dbReference type="Pfam" id="PF00528">
    <property type="entry name" value="BPD_transp_1"/>
    <property type="match status" value="1"/>
</dbReference>
<keyword evidence="3" id="KW-1003">Cell membrane</keyword>
<proteinExistence type="inferred from homology"/>
<dbReference type="PANTHER" id="PTHR43386:SF1">
    <property type="entry name" value="D,D-DIPEPTIDE TRANSPORT SYSTEM PERMEASE PROTEIN DDPC-RELATED"/>
    <property type="match status" value="1"/>
</dbReference>
<evidence type="ECO:0000256" key="6">
    <source>
        <dbReference type="ARBA" id="ARBA00023136"/>
    </source>
</evidence>
<comment type="subcellular location">
    <subcellularLocation>
        <location evidence="1 7">Cell membrane</location>
        <topology evidence="1 7">Multi-pass membrane protein</topology>
    </subcellularLocation>
</comment>
<keyword evidence="4 7" id="KW-0812">Transmembrane</keyword>
<dbReference type="CDD" id="cd06261">
    <property type="entry name" value="TM_PBP2"/>
    <property type="match status" value="1"/>
</dbReference>
<dbReference type="EMBL" id="CP157678">
    <property type="protein sequence ID" value="XBP73030.1"/>
    <property type="molecule type" value="Genomic_DNA"/>
</dbReference>
<keyword evidence="9" id="KW-0614">Plasmid</keyword>
<comment type="similarity">
    <text evidence="7">Belongs to the binding-protein-dependent transport system permease family.</text>
</comment>
<dbReference type="PANTHER" id="PTHR43386">
    <property type="entry name" value="OLIGOPEPTIDE TRANSPORT SYSTEM PERMEASE PROTEIN APPC"/>
    <property type="match status" value="1"/>
</dbReference>
<dbReference type="InterPro" id="IPR000515">
    <property type="entry name" value="MetI-like"/>
</dbReference>
<evidence type="ECO:0000256" key="4">
    <source>
        <dbReference type="ARBA" id="ARBA00022692"/>
    </source>
</evidence>
<reference evidence="9" key="1">
    <citation type="submission" date="2024-05" db="EMBL/GenBank/DDBJ databases">
        <authorList>
            <person name="Bunk B."/>
            <person name="Swiderski J."/>
            <person name="Sproer C."/>
            <person name="Thiel V."/>
        </authorList>
    </citation>
    <scope>NUCLEOTIDE SEQUENCE</scope>
    <source>
        <strain evidence="9">DSM 17735</strain>
        <plasmid evidence="9">p3</plasmid>
    </source>
</reference>
<feature type="transmembrane region" description="Helical" evidence="7">
    <location>
        <begin position="82"/>
        <end position="107"/>
    </location>
</feature>
<dbReference type="PROSITE" id="PS50928">
    <property type="entry name" value="ABC_TM1"/>
    <property type="match status" value="1"/>
</dbReference>
<geneLocation type="plasmid" evidence="9">
    <name>p3</name>
</geneLocation>
<accession>A0AAU7LZH6</accession>
<evidence type="ECO:0000256" key="3">
    <source>
        <dbReference type="ARBA" id="ARBA00022475"/>
    </source>
</evidence>
<dbReference type="SUPFAM" id="SSF161098">
    <property type="entry name" value="MetI-like"/>
    <property type="match status" value="1"/>
</dbReference>
<dbReference type="AlphaFoldDB" id="A0AAU7LZH6"/>
<evidence type="ECO:0000256" key="5">
    <source>
        <dbReference type="ARBA" id="ARBA00022989"/>
    </source>
</evidence>
<dbReference type="RefSeq" id="WP_349282951.1">
    <property type="nucleotide sequence ID" value="NZ_CBCSCU010000036.1"/>
</dbReference>
<keyword evidence="5 7" id="KW-1133">Transmembrane helix</keyword>
<dbReference type="Pfam" id="PF12911">
    <property type="entry name" value="OppC_N"/>
    <property type="match status" value="1"/>
</dbReference>
<keyword evidence="2 7" id="KW-0813">Transport</keyword>